<dbReference type="EMBL" id="CP011280">
    <property type="protein sequence ID" value="AKC95449.1"/>
    <property type="molecule type" value="Genomic_DNA"/>
</dbReference>
<dbReference type="InterPro" id="IPR028259">
    <property type="entry name" value="AP2-like_int_N"/>
</dbReference>
<reference evidence="6 7" key="1">
    <citation type="journal article" date="2012" name="BMC Genomics">
        <title>Genomic sequence analysis and characterization of Sneathia amnii sp. nov.</title>
        <authorList>
            <consortium name="Vaginal Microbiome Consortium (additional members)"/>
            <person name="Harwich M.D.Jr."/>
            <person name="Serrano M.G."/>
            <person name="Fettweis J.M."/>
            <person name="Alves J.M."/>
            <person name="Reimers M.A."/>
            <person name="Buck G.A."/>
            <person name="Jefferson K.K."/>
        </authorList>
    </citation>
    <scope>NUCLEOTIDE SEQUENCE [LARGE SCALE GENOMIC DNA]</scope>
    <source>
        <strain evidence="6 7">SN35</strain>
    </source>
</reference>
<dbReference type="PANTHER" id="PTHR30629:SF2">
    <property type="entry name" value="PROPHAGE INTEGRASE INTS-RELATED"/>
    <property type="match status" value="1"/>
</dbReference>
<keyword evidence="4" id="KW-0233">DNA recombination</keyword>
<evidence type="ECO:0000313" key="6">
    <source>
        <dbReference type="EMBL" id="AKC95449.1"/>
    </source>
</evidence>
<evidence type="ECO:0000313" key="7">
    <source>
        <dbReference type="Proteomes" id="UP000033103"/>
    </source>
</evidence>
<protein>
    <recommendedName>
        <fullName evidence="5">Tyr recombinase domain-containing protein</fullName>
    </recommendedName>
</protein>
<evidence type="ECO:0000256" key="1">
    <source>
        <dbReference type="ARBA" id="ARBA00008857"/>
    </source>
</evidence>
<evidence type="ECO:0000256" key="4">
    <source>
        <dbReference type="ARBA" id="ARBA00023172"/>
    </source>
</evidence>
<dbReference type="SUPFAM" id="SSF56349">
    <property type="entry name" value="DNA breaking-rejoining enzymes"/>
    <property type="match status" value="1"/>
</dbReference>
<gene>
    <name evidence="6" type="ORF">VC03_02700</name>
</gene>
<dbReference type="Pfam" id="PF14657">
    <property type="entry name" value="Arm-DNA-bind_4"/>
    <property type="match status" value="1"/>
</dbReference>
<comment type="similarity">
    <text evidence="1">Belongs to the 'phage' integrase family.</text>
</comment>
<dbReference type="Pfam" id="PF00589">
    <property type="entry name" value="Phage_integrase"/>
    <property type="match status" value="1"/>
</dbReference>
<feature type="domain" description="Tyr recombinase" evidence="5">
    <location>
        <begin position="156"/>
        <end position="336"/>
    </location>
</feature>
<dbReference type="GO" id="GO:0015074">
    <property type="term" value="P:DNA integration"/>
    <property type="evidence" value="ECO:0007669"/>
    <property type="project" value="UniProtKB-KW"/>
</dbReference>
<dbReference type="GO" id="GO:0003677">
    <property type="term" value="F:DNA binding"/>
    <property type="evidence" value="ECO:0007669"/>
    <property type="project" value="UniProtKB-KW"/>
</dbReference>
<name>A0A0E3UTS9_9FUSO</name>
<dbReference type="HOGENOM" id="CLU_027562_17_0_0"/>
<dbReference type="InterPro" id="IPR010998">
    <property type="entry name" value="Integrase_recombinase_N"/>
</dbReference>
<evidence type="ECO:0000259" key="5">
    <source>
        <dbReference type="PROSITE" id="PS51898"/>
    </source>
</evidence>
<dbReference type="InterPro" id="IPR013762">
    <property type="entry name" value="Integrase-like_cat_sf"/>
</dbReference>
<dbReference type="PATRIC" id="fig|1069640.6.peg.520"/>
<dbReference type="Proteomes" id="UP000033103">
    <property type="component" value="Chromosome"/>
</dbReference>
<dbReference type="CDD" id="cd01189">
    <property type="entry name" value="INT_ICEBs1_C_like"/>
    <property type="match status" value="1"/>
</dbReference>
<evidence type="ECO:0000256" key="3">
    <source>
        <dbReference type="ARBA" id="ARBA00023125"/>
    </source>
</evidence>
<dbReference type="PROSITE" id="PS51898">
    <property type="entry name" value="TYR_RECOMBINASE"/>
    <property type="match status" value="1"/>
</dbReference>
<dbReference type="InterPro" id="IPR011010">
    <property type="entry name" value="DNA_brk_join_enz"/>
</dbReference>
<keyword evidence="2" id="KW-0229">DNA integration</keyword>
<dbReference type="Pfam" id="PF14659">
    <property type="entry name" value="Phage_int_SAM_3"/>
    <property type="match status" value="1"/>
</dbReference>
<dbReference type="STRING" id="187101.VC03_02700"/>
<dbReference type="GO" id="GO:0006310">
    <property type="term" value="P:DNA recombination"/>
    <property type="evidence" value="ECO:0007669"/>
    <property type="project" value="UniProtKB-KW"/>
</dbReference>
<evidence type="ECO:0000256" key="2">
    <source>
        <dbReference type="ARBA" id="ARBA00022908"/>
    </source>
</evidence>
<dbReference type="InterPro" id="IPR004107">
    <property type="entry name" value="Integrase_SAM-like_N"/>
</dbReference>
<proteinExistence type="inferred from homology"/>
<dbReference type="InterPro" id="IPR050808">
    <property type="entry name" value="Phage_Integrase"/>
</dbReference>
<keyword evidence="7" id="KW-1185">Reference proteome</keyword>
<accession>A0A0E3UTS9</accession>
<dbReference type="InterPro" id="IPR002104">
    <property type="entry name" value="Integrase_catalytic"/>
</dbReference>
<keyword evidence="3" id="KW-0238">DNA-binding</keyword>
<dbReference type="RefSeq" id="WP_046328555.1">
    <property type="nucleotide sequence ID" value="NZ_CP011280.1"/>
</dbReference>
<dbReference type="Gene3D" id="1.10.150.130">
    <property type="match status" value="1"/>
</dbReference>
<dbReference type="AlphaFoldDB" id="A0A0E3UTS9"/>
<dbReference type="OrthoDB" id="9785687at2"/>
<organism evidence="6 7">
    <name type="scientific">Sneathia vaginalis</name>
    <dbReference type="NCBI Taxonomy" id="187101"/>
    <lineage>
        <taxon>Bacteria</taxon>
        <taxon>Fusobacteriati</taxon>
        <taxon>Fusobacteriota</taxon>
        <taxon>Fusobacteriia</taxon>
        <taxon>Fusobacteriales</taxon>
        <taxon>Leptotrichiaceae</taxon>
        <taxon>Sneathia</taxon>
    </lineage>
</organism>
<dbReference type="Gene3D" id="1.10.443.10">
    <property type="entry name" value="Intergrase catalytic core"/>
    <property type="match status" value="1"/>
</dbReference>
<dbReference type="PANTHER" id="PTHR30629">
    <property type="entry name" value="PROPHAGE INTEGRASE"/>
    <property type="match status" value="1"/>
</dbReference>
<sequence>MASFKMIEKGNWEVSFYCKQYNGENKKIKKRGFKTKKEASEYSNRYINMHTGAIDTMFFDVVDEFLAYKKTRVKFHTFNMYKTFNKVIRTKFENKPISKITNSDIARLLDTIKYSYSQKMIKTKLNLLFKYAKTYYNLQYNVMNDFDYEYIKTTKKEKEIWTLEDFKKFDEILIKENKILQRAYFNLLFYSGARPSEISGLKLEDVDFDKCTININKTRISLNKSNSPKNQSSIRIVTIPQFCIKILKDMISKNYPKKEYIFGLSSPYNYFLARKINKYNLNKITLHGFRHSHASFLIKKGVEITAISKRLGHKNSQITLSTYAHFYNDKTDKIIDLLNELE</sequence>
<dbReference type="KEGG" id="sns:VC03_02700"/>